<keyword evidence="3" id="KW-1185">Reference proteome</keyword>
<comment type="caution">
    <text evidence="2">The sequence shown here is derived from an EMBL/GenBank/DDBJ whole genome shotgun (WGS) entry which is preliminary data.</text>
</comment>
<proteinExistence type="predicted"/>
<reference evidence="2 3" key="1">
    <citation type="submission" date="2017-09" db="EMBL/GenBank/DDBJ databases">
        <title>Biodiversity and function of Thalassospira species in the particle-attached aromatic-hydrocarbon-degrading consortia from the surface seawater of the China South Sea.</title>
        <authorList>
            <person name="Dong C."/>
            <person name="Lai Q."/>
            <person name="Shao Z."/>
        </authorList>
    </citation>
    <scope>NUCLEOTIDE SEQUENCE [LARGE SCALE GENOMIC DNA]</scope>
    <source>
        <strain evidence="2 3">139Z-12</strain>
    </source>
</reference>
<evidence type="ECO:0000256" key="1">
    <source>
        <dbReference type="SAM" id="MobiDB-lite"/>
    </source>
</evidence>
<dbReference type="RefSeq" id="WP_101303771.1">
    <property type="nucleotide sequence ID" value="NZ_NXGX01000006.1"/>
</dbReference>
<evidence type="ECO:0000313" key="3">
    <source>
        <dbReference type="Proteomes" id="UP000233332"/>
    </source>
</evidence>
<sequence>MSGDILDRMLGRLTGFSWSGSLDDPVPTMIASMPERKKTDRSDVPCPSDNELIDVYGSGPVPIELRRGGS</sequence>
<gene>
    <name evidence="2" type="ORF">COO92_16210</name>
</gene>
<protein>
    <submittedName>
        <fullName evidence="2">Uncharacterized protein</fullName>
    </submittedName>
</protein>
<dbReference type="AlphaFoldDB" id="A0A2N3L3U3"/>
<name>A0A2N3L3U3_9PROT</name>
<feature type="region of interest" description="Disordered" evidence="1">
    <location>
        <begin position="24"/>
        <end position="57"/>
    </location>
</feature>
<evidence type="ECO:0000313" key="2">
    <source>
        <dbReference type="EMBL" id="PKR57484.1"/>
    </source>
</evidence>
<dbReference type="Proteomes" id="UP000233332">
    <property type="component" value="Unassembled WGS sequence"/>
</dbReference>
<feature type="compositionally biased region" description="Basic and acidic residues" evidence="1">
    <location>
        <begin position="34"/>
        <end position="43"/>
    </location>
</feature>
<accession>A0A2N3L3U3</accession>
<organism evidence="2 3">
    <name type="scientific">Thalassospira lohafexi</name>
    <dbReference type="NCBI Taxonomy" id="744227"/>
    <lineage>
        <taxon>Bacteria</taxon>
        <taxon>Pseudomonadati</taxon>
        <taxon>Pseudomonadota</taxon>
        <taxon>Alphaproteobacteria</taxon>
        <taxon>Rhodospirillales</taxon>
        <taxon>Thalassospiraceae</taxon>
        <taxon>Thalassospira</taxon>
    </lineage>
</organism>
<dbReference type="EMBL" id="NXGX01000006">
    <property type="protein sequence ID" value="PKR57484.1"/>
    <property type="molecule type" value="Genomic_DNA"/>
</dbReference>